<feature type="transmembrane region" description="Helical" evidence="1">
    <location>
        <begin position="175"/>
        <end position="194"/>
    </location>
</feature>
<evidence type="ECO:0000313" key="2">
    <source>
        <dbReference type="EMBL" id="NDL59459.1"/>
    </source>
</evidence>
<dbReference type="RefSeq" id="WP_162452140.1">
    <property type="nucleotide sequence ID" value="NZ_WLZY01000007.1"/>
</dbReference>
<dbReference type="Proteomes" id="UP000460435">
    <property type="component" value="Unassembled WGS sequence"/>
</dbReference>
<comment type="caution">
    <text evidence="2">The sequence shown here is derived from an EMBL/GenBank/DDBJ whole genome shotgun (WGS) entry which is preliminary data.</text>
</comment>
<evidence type="ECO:0000256" key="1">
    <source>
        <dbReference type="SAM" id="Phobius"/>
    </source>
</evidence>
<gene>
    <name evidence="2" type="ORF">F7O44_20510</name>
</gene>
<feature type="transmembrane region" description="Helical" evidence="1">
    <location>
        <begin position="118"/>
        <end position="139"/>
    </location>
</feature>
<evidence type="ECO:0000313" key="3">
    <source>
        <dbReference type="Proteomes" id="UP000460435"/>
    </source>
</evidence>
<dbReference type="AlphaFoldDB" id="A0A7K3M801"/>
<name>A0A7K3M801_9ACTN</name>
<feature type="transmembrane region" description="Helical" evidence="1">
    <location>
        <begin position="206"/>
        <end position="225"/>
    </location>
</feature>
<feature type="transmembrane region" description="Helical" evidence="1">
    <location>
        <begin position="273"/>
        <end position="295"/>
    </location>
</feature>
<feature type="transmembrane region" description="Helical" evidence="1">
    <location>
        <begin position="391"/>
        <end position="416"/>
    </location>
</feature>
<protein>
    <submittedName>
        <fullName evidence="2">Uncharacterized protein</fullName>
    </submittedName>
</protein>
<keyword evidence="1" id="KW-0812">Transmembrane</keyword>
<accession>A0A7K3M801</accession>
<dbReference type="EMBL" id="WLZY01000007">
    <property type="protein sequence ID" value="NDL59459.1"/>
    <property type="molecule type" value="Genomic_DNA"/>
</dbReference>
<proteinExistence type="predicted"/>
<feature type="transmembrane region" description="Helical" evidence="1">
    <location>
        <begin position="78"/>
        <end position="98"/>
    </location>
</feature>
<keyword evidence="1" id="KW-1133">Transmembrane helix</keyword>
<feature type="transmembrane region" description="Helical" evidence="1">
    <location>
        <begin position="350"/>
        <end position="371"/>
    </location>
</feature>
<organism evidence="2 3">
    <name type="scientific">Phytoactinopolyspora mesophila</name>
    <dbReference type="NCBI Taxonomy" id="2650750"/>
    <lineage>
        <taxon>Bacteria</taxon>
        <taxon>Bacillati</taxon>
        <taxon>Actinomycetota</taxon>
        <taxon>Actinomycetes</taxon>
        <taxon>Jiangellales</taxon>
        <taxon>Jiangellaceae</taxon>
        <taxon>Phytoactinopolyspora</taxon>
    </lineage>
</organism>
<reference evidence="2 3" key="1">
    <citation type="submission" date="2019-11" db="EMBL/GenBank/DDBJ databases">
        <authorList>
            <person name="Li X.-J."/>
            <person name="Feng X.-M."/>
        </authorList>
    </citation>
    <scope>NUCLEOTIDE SEQUENCE [LARGE SCALE GENOMIC DNA]</scope>
    <source>
        <strain evidence="2 3">XMNu-373</strain>
    </source>
</reference>
<feature type="transmembrane region" description="Helical" evidence="1">
    <location>
        <begin position="44"/>
        <end position="66"/>
    </location>
</feature>
<sequence>MSTGQARAHGDPPRPPVLTVAARTAVSDLFAVFTRAGRLLIRHWPVVLAILFAGEAARYAAIWAAVELSDLSGTLGVLVLAFAPLAAASALIGALYSIRHSLPSLSAATSGARGTAGIAALTGSVLVPFLAIYASYGFLDEDVFRFVNTAVADELFDVDVLLGTGTIDPNRTALATGRVAVLLVLIALTLRFALEALGRRRHVRGLVWMAAYVEALWLITLARMLSAHAGTVVGQIKELPAVQVIADLWHPLLAAAGPLADVFRQIAEVVPPLLGSADTLIVVPLAWLALGAIVYESFLDEPQRRGAAHRAPPRRHLASRMPPPIRAVGRELNSGLSQRFGEISTGLRRLAMAGLPPVLLFAIVFIAAQRLEQVLNLAWRQILGPMPLDTALAFAPHTSMVSHAVGTVVVVCLLGAAIDRFLGRGQAAAGTGHDATRNAR</sequence>
<keyword evidence="1" id="KW-0472">Membrane</keyword>
<keyword evidence="3" id="KW-1185">Reference proteome</keyword>